<reference evidence="1 2" key="1">
    <citation type="journal article" date="2016" name="Genome Biol. Evol.">
        <title>Gene Family Evolution Reflects Adaptation to Soil Environmental Stressors in the Genome of the Collembolan Orchesella cincta.</title>
        <authorList>
            <person name="Faddeeva-Vakhrusheva A."/>
            <person name="Derks M.F."/>
            <person name="Anvar S.Y."/>
            <person name="Agamennone V."/>
            <person name="Suring W."/>
            <person name="Smit S."/>
            <person name="van Straalen N.M."/>
            <person name="Roelofs D."/>
        </authorList>
    </citation>
    <scope>NUCLEOTIDE SEQUENCE [LARGE SCALE GENOMIC DNA]</scope>
    <source>
        <tissue evidence="1">Mixed pool</tissue>
    </source>
</reference>
<organism evidence="1 2">
    <name type="scientific">Orchesella cincta</name>
    <name type="common">Springtail</name>
    <name type="synonym">Podura cincta</name>
    <dbReference type="NCBI Taxonomy" id="48709"/>
    <lineage>
        <taxon>Eukaryota</taxon>
        <taxon>Metazoa</taxon>
        <taxon>Ecdysozoa</taxon>
        <taxon>Arthropoda</taxon>
        <taxon>Hexapoda</taxon>
        <taxon>Collembola</taxon>
        <taxon>Entomobryomorpha</taxon>
        <taxon>Entomobryoidea</taxon>
        <taxon>Orchesellidae</taxon>
        <taxon>Orchesellinae</taxon>
        <taxon>Orchesella</taxon>
    </lineage>
</organism>
<dbReference type="EMBL" id="LJIJ01000794">
    <property type="protein sequence ID" value="ODM94523.1"/>
    <property type="molecule type" value="Genomic_DNA"/>
</dbReference>
<sequence>MEQSEGNQNEALIQPQLVILVKLNRGTDKPHPLLDVDLALVNVLSIWKIDELKAANLFFLYKSSDAFEPLRSKIYELYSFKVTSRQRENEYQSRQFANTITMDDAEKPNFALEKGTVIKDLDYSFALVVLIEKILAEDSRARRILTL</sequence>
<evidence type="ECO:0000313" key="2">
    <source>
        <dbReference type="Proteomes" id="UP000094527"/>
    </source>
</evidence>
<name>A0A1D2MNF5_ORCCI</name>
<dbReference type="Proteomes" id="UP000094527">
    <property type="component" value="Unassembled WGS sequence"/>
</dbReference>
<protein>
    <submittedName>
        <fullName evidence="1">Uncharacterized protein</fullName>
    </submittedName>
</protein>
<dbReference type="AlphaFoldDB" id="A0A1D2MNF5"/>
<gene>
    <name evidence="1" type="ORF">Ocin01_12144</name>
</gene>
<keyword evidence="2" id="KW-1185">Reference proteome</keyword>
<evidence type="ECO:0000313" key="1">
    <source>
        <dbReference type="EMBL" id="ODM94523.1"/>
    </source>
</evidence>
<accession>A0A1D2MNF5</accession>
<proteinExistence type="predicted"/>
<comment type="caution">
    <text evidence="1">The sequence shown here is derived from an EMBL/GenBank/DDBJ whole genome shotgun (WGS) entry which is preliminary data.</text>
</comment>